<organism evidence="2 3">
    <name type="scientific">Luteococcus japonicus LSP_Lj1</name>
    <dbReference type="NCBI Taxonomy" id="1255658"/>
    <lineage>
        <taxon>Bacteria</taxon>
        <taxon>Bacillati</taxon>
        <taxon>Actinomycetota</taxon>
        <taxon>Actinomycetes</taxon>
        <taxon>Propionibacteriales</taxon>
        <taxon>Propionibacteriaceae</taxon>
        <taxon>Luteococcus</taxon>
    </lineage>
</organism>
<feature type="region of interest" description="Disordered" evidence="1">
    <location>
        <begin position="1"/>
        <end position="134"/>
    </location>
</feature>
<dbReference type="EMBL" id="FUKQ01000038">
    <property type="protein sequence ID" value="SJN37169.1"/>
    <property type="molecule type" value="Genomic_DNA"/>
</dbReference>
<dbReference type="AlphaFoldDB" id="A0A1R4JYV2"/>
<reference evidence="2 3" key="1">
    <citation type="submission" date="2017-02" db="EMBL/GenBank/DDBJ databases">
        <authorList>
            <person name="Peterson S.W."/>
        </authorList>
    </citation>
    <scope>NUCLEOTIDE SEQUENCE [LARGE SCALE GENOMIC DNA]</scope>
    <source>
        <strain evidence="2 3">LSP_Lj1</strain>
    </source>
</reference>
<proteinExistence type="predicted"/>
<dbReference type="Proteomes" id="UP000188342">
    <property type="component" value="Unassembled WGS sequence"/>
</dbReference>
<name>A0A1R4JYV2_9ACTN</name>
<evidence type="ECO:0000256" key="1">
    <source>
        <dbReference type="SAM" id="MobiDB-lite"/>
    </source>
</evidence>
<dbReference type="RefSeq" id="WP_094765072.1">
    <property type="nucleotide sequence ID" value="NZ_FUKQ01000038.1"/>
</dbReference>
<feature type="compositionally biased region" description="Basic and acidic residues" evidence="1">
    <location>
        <begin position="47"/>
        <end position="83"/>
    </location>
</feature>
<protein>
    <submittedName>
        <fullName evidence="2">Uncharacterized protein</fullName>
    </submittedName>
</protein>
<evidence type="ECO:0000313" key="2">
    <source>
        <dbReference type="EMBL" id="SJN37169.1"/>
    </source>
</evidence>
<sequence>MSENNRFAPDADQDPDRVEPIDAQPTGDDVAPDPIEAVGEPVQDDSQADRLREAQVTRDARESADHFGREDPDNRMAHKDDTVVTRNQGVTTEGAPQDVASLDAQAAAAREAADRGEGNARSLIDNAQNDPYDK</sequence>
<keyword evidence="3" id="KW-1185">Reference proteome</keyword>
<accession>A0A1R4JYV2</accession>
<feature type="compositionally biased region" description="Polar residues" evidence="1">
    <location>
        <begin position="125"/>
        <end position="134"/>
    </location>
</feature>
<evidence type="ECO:0000313" key="3">
    <source>
        <dbReference type="Proteomes" id="UP000188342"/>
    </source>
</evidence>
<gene>
    <name evidence="2" type="ORF">FM114_10340</name>
</gene>